<feature type="region of interest" description="Disordered" evidence="1">
    <location>
        <begin position="62"/>
        <end position="559"/>
    </location>
</feature>
<evidence type="ECO:0000313" key="2">
    <source>
        <dbReference type="EMBL" id="KAF6305841.1"/>
    </source>
</evidence>
<dbReference type="InterPro" id="IPR031441">
    <property type="entry name" value="Brme1"/>
</dbReference>
<feature type="region of interest" description="Disordered" evidence="1">
    <location>
        <begin position="575"/>
        <end position="617"/>
    </location>
</feature>
<protein>
    <submittedName>
        <fullName evidence="2">Uncharacterized protein</fullName>
    </submittedName>
</protein>
<feature type="compositionally biased region" description="Polar residues" evidence="1">
    <location>
        <begin position="79"/>
        <end position="88"/>
    </location>
</feature>
<feature type="compositionally biased region" description="Polar residues" evidence="1">
    <location>
        <begin position="272"/>
        <end position="283"/>
    </location>
</feature>
<feature type="compositionally biased region" description="Polar residues" evidence="1">
    <location>
        <begin position="158"/>
        <end position="173"/>
    </location>
</feature>
<feature type="compositionally biased region" description="Polar residues" evidence="1">
    <location>
        <begin position="401"/>
        <end position="422"/>
    </location>
</feature>
<organism evidence="2 3">
    <name type="scientific">Rhinolophus ferrumequinum</name>
    <name type="common">Greater horseshoe bat</name>
    <dbReference type="NCBI Taxonomy" id="59479"/>
    <lineage>
        <taxon>Eukaryota</taxon>
        <taxon>Metazoa</taxon>
        <taxon>Chordata</taxon>
        <taxon>Craniata</taxon>
        <taxon>Vertebrata</taxon>
        <taxon>Euteleostomi</taxon>
        <taxon>Mammalia</taxon>
        <taxon>Eutheria</taxon>
        <taxon>Laurasiatheria</taxon>
        <taxon>Chiroptera</taxon>
        <taxon>Yinpterochiroptera</taxon>
        <taxon>Rhinolophoidea</taxon>
        <taxon>Rhinolophidae</taxon>
        <taxon>Rhinolophinae</taxon>
        <taxon>Rhinolophus</taxon>
    </lineage>
</organism>
<proteinExistence type="predicted"/>
<dbReference type="GO" id="GO:1990918">
    <property type="term" value="P:double-strand break repair involved in meiotic recombination"/>
    <property type="evidence" value="ECO:0007669"/>
    <property type="project" value="InterPro"/>
</dbReference>
<name>A0A7J7TZ12_RHIFE</name>
<dbReference type="Pfam" id="PF15710">
    <property type="entry name" value="Brme1"/>
    <property type="match status" value="1"/>
</dbReference>
<reference evidence="2 3" key="1">
    <citation type="journal article" date="2020" name="Nature">
        <title>Six reference-quality genomes reveal evolution of bat adaptations.</title>
        <authorList>
            <person name="Jebb D."/>
            <person name="Huang Z."/>
            <person name="Pippel M."/>
            <person name="Hughes G.M."/>
            <person name="Lavrichenko K."/>
            <person name="Devanna P."/>
            <person name="Winkler S."/>
            <person name="Jermiin L.S."/>
            <person name="Skirmuntt E.C."/>
            <person name="Katzourakis A."/>
            <person name="Burkitt-Gray L."/>
            <person name="Ray D.A."/>
            <person name="Sullivan K.A.M."/>
            <person name="Roscito J.G."/>
            <person name="Kirilenko B.M."/>
            <person name="Davalos L.M."/>
            <person name="Corthals A.P."/>
            <person name="Power M.L."/>
            <person name="Jones G."/>
            <person name="Ransome R.D."/>
            <person name="Dechmann D.K.N."/>
            <person name="Locatelli A.G."/>
            <person name="Puechmaille S.J."/>
            <person name="Fedrigo O."/>
            <person name="Jarvis E.D."/>
            <person name="Hiller M."/>
            <person name="Vernes S.C."/>
            <person name="Myers E.W."/>
            <person name="Teeling E.C."/>
        </authorList>
    </citation>
    <scope>NUCLEOTIDE SEQUENCE [LARGE SCALE GENOMIC DNA]</scope>
    <source>
        <strain evidence="2">MRhiFer1</strain>
        <tissue evidence="2">Lung</tissue>
    </source>
</reference>
<evidence type="ECO:0000256" key="1">
    <source>
        <dbReference type="SAM" id="MobiDB-lite"/>
    </source>
</evidence>
<evidence type="ECO:0000313" key="3">
    <source>
        <dbReference type="Proteomes" id="UP000585614"/>
    </source>
</evidence>
<sequence>MRAVGCRSERERGRPRAGVRAAAAVSGLLRSAATYELQPHLVVRVWAVLTFRWWDNLTELSPNSSRQTCLVPDKDKRTSITSLSQISQGRDKMSKRKKLRTSGEGINPLKPPKNPRLRDSHGVPQSSELCPLHHPEESEGRSGPAPSVEQRGEEPGQAASSSPDKETGSSSMLLGQPERESVSFPSSQNSVGRFVPQFAKPRKTVTRQAATREEDLGSGAFGLETLPEPSVQPAGSQSWEESPGLTVREAREPGDQTQAGGTCSEHVCNPVTLVSSRAGSQSEDSNDASPARETVALASERASQHHLLEQGTNLPDGGSRERGGVPGARGQKGLQPSSDAEEKEPGGGAPQEEDAHGGAGADQEEGDSILATWDPEPRSVAQGPPHLMQTLSRAGCAAEGSYSSPGRSSLMTIVLTDMSTDTTKPKQRALGTAGPGGQVNARMPASLSGEAPAGGHRGALLRGVPFAGETVGGRGEAGGEAKPPGDVPRGPALAHGIQEPTTSAGGVSPVASEMGPSVAQTQVPGRDQEGLGGSCAMPLPSQPSGEKAAELGSQSQEQDLGRLSLSLGASALPMHREAVDSPPPDAKASQGSPDALEGLVGQPNRPDSEDQDAGGMSPAMELDFLPDSQIQDALEAPDIETPLEQLFPAGSGLGPCWAGTRPLADGSHLTKAQPSAYEGLKPCEAPRMEDATDTVRGLVIELSNLNRLIMTTHRDLEAFKRLNYWKAKPVVKAPLPHTSKGAGTVPHGEPSWKGL</sequence>
<gene>
    <name evidence="2" type="ORF">mRhiFer1_001760</name>
</gene>
<comment type="caution">
    <text evidence="2">The sequence shown here is derived from an EMBL/GenBank/DDBJ whole genome shotgun (WGS) entry which is preliminary data.</text>
</comment>
<dbReference type="EMBL" id="JACAGC010000017">
    <property type="protein sequence ID" value="KAF6305841.1"/>
    <property type="molecule type" value="Genomic_DNA"/>
</dbReference>
<feature type="region of interest" description="Disordered" evidence="1">
    <location>
        <begin position="735"/>
        <end position="755"/>
    </location>
</feature>
<dbReference type="AlphaFoldDB" id="A0A7J7TZ12"/>
<feature type="compositionally biased region" description="Basic and acidic residues" evidence="1">
    <location>
        <begin position="131"/>
        <end position="140"/>
    </location>
</feature>
<dbReference type="PANTHER" id="PTHR14583">
    <property type="entry name" value="UNCHARACTERIZED PROTEIN C19ORF57 FAMILY MEMBER"/>
    <property type="match status" value="1"/>
</dbReference>
<dbReference type="Proteomes" id="UP000585614">
    <property type="component" value="Unassembled WGS sequence"/>
</dbReference>
<accession>A0A7J7TZ12</accession>
<dbReference type="PANTHER" id="PTHR14583:SF0">
    <property type="entry name" value="BREAK REPAIR MEIOTIC RECOMBINASE RECRUITMENT FACTOR 1"/>
    <property type="match status" value="1"/>
</dbReference>